<proteinExistence type="predicted"/>
<dbReference type="STRING" id="246200.SPO1031"/>
<dbReference type="EMBL" id="CP000031">
    <property type="protein sequence ID" value="AAV94335.1"/>
    <property type="molecule type" value="Genomic_DNA"/>
</dbReference>
<reference evidence="1 2" key="1">
    <citation type="journal article" date="2004" name="Nature">
        <title>Genome sequence of Silicibacter pomeroyi reveals adaptations to the marine environment.</title>
        <authorList>
            <person name="Moran M.A."/>
            <person name="Buchan A."/>
            <person name="Gonzalez J.M."/>
            <person name="Heidelberg J.F."/>
            <person name="Whitman W.B."/>
            <person name="Kiene R.P."/>
            <person name="Henriksen J.R."/>
            <person name="King G.M."/>
            <person name="Belas R."/>
            <person name="Fuqua C."/>
            <person name="Brinkac L."/>
            <person name="Lewis M."/>
            <person name="Johri S."/>
            <person name="Weaver B."/>
            <person name="Pai G."/>
            <person name="Eisen J.A."/>
            <person name="Rahe E."/>
            <person name="Sheldon W.M."/>
            <person name="Ye W."/>
            <person name="Miller T.R."/>
            <person name="Carlton J."/>
            <person name="Rasko D.A."/>
            <person name="Paulsen I.T."/>
            <person name="Ren Q."/>
            <person name="Daugherty S.C."/>
            <person name="Deboy R.T."/>
            <person name="Dodson R.J."/>
            <person name="Durkin A.S."/>
            <person name="Madupu R."/>
            <person name="Nelson W.C."/>
            <person name="Sullivan S.A."/>
            <person name="Rosovitz M.J."/>
            <person name="Haft D.H."/>
            <person name="Selengut J."/>
            <person name="Ward N."/>
        </authorList>
    </citation>
    <scope>NUCLEOTIDE SEQUENCE [LARGE SCALE GENOMIC DNA]</scope>
    <source>
        <strain evidence="2">ATCC 700808 / DSM 15171 / DSS-3</strain>
    </source>
</reference>
<dbReference type="KEGG" id="sil:SPO1031"/>
<sequence>MWALQGCARIRQPLRKQADRAFGLGMGPIVREISYACYLPVAKSVLTMGRGHMTAQDLYRAAERLERRVEGASLNTRLELQPEFSKIMDRMRQQGLKVPARLRQLDAALCEDAVEAQFDNMPV</sequence>
<gene>
    <name evidence="1" type="ordered locus">SPO1031</name>
</gene>
<evidence type="ECO:0000313" key="1">
    <source>
        <dbReference type="EMBL" id="AAV94335.1"/>
    </source>
</evidence>
<keyword evidence="2" id="KW-1185">Reference proteome</keyword>
<accession>Q5LUM2</accession>
<organism evidence="1 2">
    <name type="scientific">Ruegeria pomeroyi (strain ATCC 700808 / DSM 15171 / DSS-3)</name>
    <name type="common">Silicibacter pomeroyi</name>
    <dbReference type="NCBI Taxonomy" id="246200"/>
    <lineage>
        <taxon>Bacteria</taxon>
        <taxon>Pseudomonadati</taxon>
        <taxon>Pseudomonadota</taxon>
        <taxon>Alphaproteobacteria</taxon>
        <taxon>Rhodobacterales</taxon>
        <taxon>Roseobacteraceae</taxon>
        <taxon>Ruegeria</taxon>
    </lineage>
</organism>
<dbReference type="HOGENOM" id="CLU_2013592_0_0_5"/>
<evidence type="ECO:0000313" key="2">
    <source>
        <dbReference type="Proteomes" id="UP000001023"/>
    </source>
</evidence>
<protein>
    <submittedName>
        <fullName evidence="1">Uncharacterized protein</fullName>
    </submittedName>
</protein>
<dbReference type="Proteomes" id="UP000001023">
    <property type="component" value="Chromosome"/>
</dbReference>
<dbReference type="PaxDb" id="246200-SPO1031"/>
<name>Q5LUM2_RUEPO</name>
<dbReference type="eggNOG" id="ENOG5032HIF">
    <property type="taxonomic scope" value="Bacteria"/>
</dbReference>
<reference evidence="1 2" key="2">
    <citation type="journal article" date="2014" name="Stand. Genomic Sci.">
        <title>An updated genome annotation for the model marine bacterium Ruegeria pomeroyi DSS-3.</title>
        <authorList>
            <person name="Rivers A.R."/>
            <person name="Smith C.B."/>
            <person name="Moran M.A."/>
        </authorList>
    </citation>
    <scope>GENOME REANNOTATION</scope>
    <source>
        <strain evidence="2">ATCC 700808 / DSM 15171 / DSS-3</strain>
    </source>
</reference>
<dbReference type="AlphaFoldDB" id="Q5LUM2"/>